<evidence type="ECO:0000256" key="1">
    <source>
        <dbReference type="SAM" id="Phobius"/>
    </source>
</evidence>
<reference evidence="2 3" key="1">
    <citation type="submission" date="2019-06" db="EMBL/GenBank/DDBJ databases">
        <title>Sequencing the genomes of 1000 actinobacteria strains.</title>
        <authorList>
            <person name="Klenk H.-P."/>
        </authorList>
    </citation>
    <scope>NUCLEOTIDE SEQUENCE [LARGE SCALE GENOMIC DNA]</scope>
    <source>
        <strain evidence="2 3">DSM 45301</strain>
    </source>
</reference>
<keyword evidence="1" id="KW-0472">Membrane</keyword>
<dbReference type="Proteomes" id="UP000315677">
    <property type="component" value="Unassembled WGS sequence"/>
</dbReference>
<keyword evidence="1" id="KW-1133">Transmembrane helix</keyword>
<keyword evidence="1" id="KW-0812">Transmembrane</keyword>
<dbReference type="RefSeq" id="WP_142049633.1">
    <property type="nucleotide sequence ID" value="NZ_VFPA01000001.1"/>
</dbReference>
<dbReference type="OrthoDB" id="3579874at2"/>
<accession>A0A543DZL4</accession>
<evidence type="ECO:0000313" key="3">
    <source>
        <dbReference type="Proteomes" id="UP000315677"/>
    </source>
</evidence>
<comment type="caution">
    <text evidence="2">The sequence shown here is derived from an EMBL/GenBank/DDBJ whole genome shotgun (WGS) entry which is preliminary data.</text>
</comment>
<feature type="transmembrane region" description="Helical" evidence="1">
    <location>
        <begin position="49"/>
        <end position="71"/>
    </location>
</feature>
<gene>
    <name evidence="2" type="ORF">FB558_1577</name>
</gene>
<dbReference type="AlphaFoldDB" id="A0A543DZL4"/>
<sequence length="74" mass="7735">MVEEPGGVVSGRRRRAFLVAVWVTATLLGLAVAATTRIGPVLLALTRNHGVHLGDLVAFAAIYGGALVVTLRSR</sequence>
<evidence type="ECO:0000313" key="2">
    <source>
        <dbReference type="EMBL" id="TQM14801.1"/>
    </source>
</evidence>
<dbReference type="EMBL" id="VFPA01000001">
    <property type="protein sequence ID" value="TQM14801.1"/>
    <property type="molecule type" value="Genomic_DNA"/>
</dbReference>
<organism evidence="2 3">
    <name type="scientific">Pseudonocardia kunmingensis</name>
    <dbReference type="NCBI Taxonomy" id="630975"/>
    <lineage>
        <taxon>Bacteria</taxon>
        <taxon>Bacillati</taxon>
        <taxon>Actinomycetota</taxon>
        <taxon>Actinomycetes</taxon>
        <taxon>Pseudonocardiales</taxon>
        <taxon>Pseudonocardiaceae</taxon>
        <taxon>Pseudonocardia</taxon>
    </lineage>
</organism>
<name>A0A543DZL4_9PSEU</name>
<keyword evidence="3" id="KW-1185">Reference proteome</keyword>
<proteinExistence type="predicted"/>
<protein>
    <submittedName>
        <fullName evidence="2">Uncharacterized protein</fullName>
    </submittedName>
</protein>